<sequence length="197" mass="21236">MKRAGLALGLSLGVAFGAYAQTNANTNANTNTPGPQPTPSVTPAKSDSKLDSADRDFLENAAQSGHMEIAGSKMALEKARNQEVKSYAQMMIDDHTKVGEQLNTLAKSKGYEPPTEPSMMMQAKLKTLGMRDEGFDKAYLESVGIDAHEDAIKLFEKASQEAKDADVKKFAADTLPALKQHRDKAKALHQSVAGEKK</sequence>
<comment type="caution">
    <text evidence="4">The sequence shown here is derived from an EMBL/GenBank/DDBJ whole genome shotgun (WGS) entry which is preliminary data.</text>
</comment>
<dbReference type="PANTHER" id="PTHR38593:SF1">
    <property type="entry name" value="BLR2558 PROTEIN"/>
    <property type="match status" value="1"/>
</dbReference>
<proteinExistence type="predicted"/>
<dbReference type="AlphaFoldDB" id="A0A261T9G2"/>
<dbReference type="InterPro" id="IPR012347">
    <property type="entry name" value="Ferritin-like"/>
</dbReference>
<dbReference type="InterPro" id="IPR025419">
    <property type="entry name" value="DUF4142"/>
</dbReference>
<evidence type="ECO:0000313" key="4">
    <source>
        <dbReference type="EMBL" id="OZI45931.1"/>
    </source>
</evidence>
<evidence type="ECO:0000259" key="3">
    <source>
        <dbReference type="Pfam" id="PF13628"/>
    </source>
</evidence>
<protein>
    <submittedName>
        <fullName evidence="4">DUF305 domain-containing protein</fullName>
    </submittedName>
</protein>
<keyword evidence="5" id="KW-1185">Reference proteome</keyword>
<gene>
    <name evidence="4" type="ORF">CAL25_21550</name>
</gene>
<dbReference type="PANTHER" id="PTHR38593">
    <property type="entry name" value="BLR2558 PROTEIN"/>
    <property type="match status" value="1"/>
</dbReference>
<feature type="region of interest" description="Disordered" evidence="1">
    <location>
        <begin position="25"/>
        <end position="53"/>
    </location>
</feature>
<evidence type="ECO:0000256" key="2">
    <source>
        <dbReference type="SAM" id="SignalP"/>
    </source>
</evidence>
<feature type="domain" description="DUF4142" evidence="3">
    <location>
        <begin position="53"/>
        <end position="188"/>
    </location>
</feature>
<keyword evidence="2" id="KW-0732">Signal</keyword>
<dbReference type="OrthoDB" id="118677at2"/>
<accession>A0A261T9G2</accession>
<evidence type="ECO:0000256" key="1">
    <source>
        <dbReference type="SAM" id="MobiDB-lite"/>
    </source>
</evidence>
<name>A0A261T9G2_9BORD</name>
<dbReference type="Gene3D" id="1.20.1260.10">
    <property type="match status" value="1"/>
</dbReference>
<feature type="chain" id="PRO_5012469903" evidence="2">
    <location>
        <begin position="21"/>
        <end position="197"/>
    </location>
</feature>
<evidence type="ECO:0000313" key="5">
    <source>
        <dbReference type="Proteomes" id="UP000216913"/>
    </source>
</evidence>
<feature type="signal peptide" evidence="2">
    <location>
        <begin position="1"/>
        <end position="20"/>
    </location>
</feature>
<reference evidence="4 5" key="1">
    <citation type="submission" date="2017-05" db="EMBL/GenBank/DDBJ databases">
        <title>Complete and WGS of Bordetella genogroups.</title>
        <authorList>
            <person name="Spilker T."/>
            <person name="LiPuma J."/>
        </authorList>
    </citation>
    <scope>NUCLEOTIDE SEQUENCE [LARGE SCALE GENOMIC DNA]</scope>
    <source>
        <strain evidence="4 5">AU10456</strain>
    </source>
</reference>
<organism evidence="4 5">
    <name type="scientific">Bordetella genomosp. 5</name>
    <dbReference type="NCBI Taxonomy" id="1395608"/>
    <lineage>
        <taxon>Bacteria</taxon>
        <taxon>Pseudomonadati</taxon>
        <taxon>Pseudomonadota</taxon>
        <taxon>Betaproteobacteria</taxon>
        <taxon>Burkholderiales</taxon>
        <taxon>Alcaligenaceae</taxon>
        <taxon>Bordetella</taxon>
    </lineage>
</organism>
<dbReference type="EMBL" id="NEVP01000012">
    <property type="protein sequence ID" value="OZI45931.1"/>
    <property type="molecule type" value="Genomic_DNA"/>
</dbReference>
<dbReference type="Proteomes" id="UP000216913">
    <property type="component" value="Unassembled WGS sequence"/>
</dbReference>
<dbReference type="Pfam" id="PF13628">
    <property type="entry name" value="DUF4142"/>
    <property type="match status" value="1"/>
</dbReference>